<evidence type="ECO:0000313" key="4">
    <source>
        <dbReference type="EMBL" id="KAF9473494.1"/>
    </source>
</evidence>
<keyword evidence="2" id="KW-1133">Transmembrane helix</keyword>
<organism evidence="4 5">
    <name type="scientific">Pholiota conissans</name>
    <dbReference type="NCBI Taxonomy" id="109636"/>
    <lineage>
        <taxon>Eukaryota</taxon>
        <taxon>Fungi</taxon>
        <taxon>Dikarya</taxon>
        <taxon>Basidiomycota</taxon>
        <taxon>Agaricomycotina</taxon>
        <taxon>Agaricomycetes</taxon>
        <taxon>Agaricomycetidae</taxon>
        <taxon>Agaricales</taxon>
        <taxon>Agaricineae</taxon>
        <taxon>Strophariaceae</taxon>
        <taxon>Pholiota</taxon>
    </lineage>
</organism>
<dbReference type="Proteomes" id="UP000807469">
    <property type="component" value="Unassembled WGS sequence"/>
</dbReference>
<keyword evidence="5" id="KW-1185">Reference proteome</keyword>
<gene>
    <name evidence="4" type="ORF">BDN70DRAFT_885769</name>
</gene>
<sequence>MSSLLPPILLILLTLIQPSYAQITRHRRVTTGRIIAGCIVGGLAAALFIVLAIMMIRRRRLRARPFIPVNTENGTHTQYGRHPMFGWPWRSRNRNIAQTSSTSQMGQYATQGATHSTGPQPPPPVHPSSPPHNPEYPAPNDPLPPPMYGQNGRKYSPPTEPPPAQSTSTQVPYDPPPGPPPAAHVAEQQDQFVGGFRL</sequence>
<feature type="chain" id="PRO_5040390969" evidence="3">
    <location>
        <begin position="22"/>
        <end position="198"/>
    </location>
</feature>
<keyword evidence="2" id="KW-0812">Transmembrane</keyword>
<feature type="signal peptide" evidence="3">
    <location>
        <begin position="1"/>
        <end position="21"/>
    </location>
</feature>
<evidence type="ECO:0000256" key="1">
    <source>
        <dbReference type="SAM" id="MobiDB-lite"/>
    </source>
</evidence>
<keyword evidence="3" id="KW-0732">Signal</keyword>
<feature type="compositionally biased region" description="Pro residues" evidence="1">
    <location>
        <begin position="119"/>
        <end position="147"/>
    </location>
</feature>
<proteinExistence type="predicted"/>
<comment type="caution">
    <text evidence="4">The sequence shown here is derived from an EMBL/GenBank/DDBJ whole genome shotgun (WGS) entry which is preliminary data.</text>
</comment>
<feature type="compositionally biased region" description="Polar residues" evidence="1">
    <location>
        <begin position="98"/>
        <end position="114"/>
    </location>
</feature>
<keyword evidence="2" id="KW-0472">Membrane</keyword>
<reference evidence="4" key="1">
    <citation type="submission" date="2020-11" db="EMBL/GenBank/DDBJ databases">
        <authorList>
            <consortium name="DOE Joint Genome Institute"/>
            <person name="Ahrendt S."/>
            <person name="Riley R."/>
            <person name="Andreopoulos W."/>
            <person name="Labutti K."/>
            <person name="Pangilinan J."/>
            <person name="Ruiz-Duenas F.J."/>
            <person name="Barrasa J.M."/>
            <person name="Sanchez-Garcia M."/>
            <person name="Camarero S."/>
            <person name="Miyauchi S."/>
            <person name="Serrano A."/>
            <person name="Linde D."/>
            <person name="Babiker R."/>
            <person name="Drula E."/>
            <person name="Ayuso-Fernandez I."/>
            <person name="Pacheco R."/>
            <person name="Padilla G."/>
            <person name="Ferreira P."/>
            <person name="Barriuso J."/>
            <person name="Kellner H."/>
            <person name="Castanera R."/>
            <person name="Alfaro M."/>
            <person name="Ramirez L."/>
            <person name="Pisabarro A.G."/>
            <person name="Kuo A."/>
            <person name="Tritt A."/>
            <person name="Lipzen A."/>
            <person name="He G."/>
            <person name="Yan M."/>
            <person name="Ng V."/>
            <person name="Cullen D."/>
            <person name="Martin F."/>
            <person name="Rosso M.-N."/>
            <person name="Henrissat B."/>
            <person name="Hibbett D."/>
            <person name="Martinez A.T."/>
            <person name="Grigoriev I.V."/>
        </authorList>
    </citation>
    <scope>NUCLEOTIDE SEQUENCE</scope>
    <source>
        <strain evidence="4">CIRM-BRFM 674</strain>
    </source>
</reference>
<protein>
    <submittedName>
        <fullName evidence="4">Uncharacterized protein</fullName>
    </submittedName>
</protein>
<evidence type="ECO:0000256" key="2">
    <source>
        <dbReference type="SAM" id="Phobius"/>
    </source>
</evidence>
<dbReference type="OrthoDB" id="3069731at2759"/>
<feature type="region of interest" description="Disordered" evidence="1">
    <location>
        <begin position="98"/>
        <end position="198"/>
    </location>
</feature>
<feature type="compositionally biased region" description="Pro residues" evidence="1">
    <location>
        <begin position="173"/>
        <end position="182"/>
    </location>
</feature>
<evidence type="ECO:0000313" key="5">
    <source>
        <dbReference type="Proteomes" id="UP000807469"/>
    </source>
</evidence>
<name>A0A9P5YQA4_9AGAR</name>
<dbReference type="AlphaFoldDB" id="A0A9P5YQA4"/>
<evidence type="ECO:0000256" key="3">
    <source>
        <dbReference type="SAM" id="SignalP"/>
    </source>
</evidence>
<feature type="transmembrane region" description="Helical" evidence="2">
    <location>
        <begin position="31"/>
        <end position="56"/>
    </location>
</feature>
<accession>A0A9P5YQA4</accession>
<dbReference type="EMBL" id="MU155438">
    <property type="protein sequence ID" value="KAF9473494.1"/>
    <property type="molecule type" value="Genomic_DNA"/>
</dbReference>